<dbReference type="InterPro" id="IPR005135">
    <property type="entry name" value="Endo/exonuclease/phosphatase"/>
</dbReference>
<dbReference type="GO" id="GO:0003824">
    <property type="term" value="F:catalytic activity"/>
    <property type="evidence" value="ECO:0007669"/>
    <property type="project" value="InterPro"/>
</dbReference>
<dbReference type="PANTHER" id="PTHR41349">
    <property type="match status" value="1"/>
</dbReference>
<protein>
    <recommendedName>
        <fullName evidence="2">Endonuclease/exonuclease/phosphatase domain-containing protein</fullName>
    </recommendedName>
</protein>
<feature type="domain" description="Endonuclease/exonuclease/phosphatase" evidence="2">
    <location>
        <begin position="332"/>
        <end position="595"/>
    </location>
</feature>
<dbReference type="Proteomes" id="UP000319257">
    <property type="component" value="Unassembled WGS sequence"/>
</dbReference>
<comment type="caution">
    <text evidence="3">The sequence shown here is derived from an EMBL/GenBank/DDBJ whole genome shotgun (WGS) entry which is preliminary data.</text>
</comment>
<dbReference type="Pfam" id="PF03372">
    <property type="entry name" value="Exo_endo_phos"/>
    <property type="match status" value="1"/>
</dbReference>
<dbReference type="EMBL" id="SKBQ01000047">
    <property type="protein sequence ID" value="TPX11710.1"/>
    <property type="molecule type" value="Genomic_DNA"/>
</dbReference>
<dbReference type="RefSeq" id="XP_030993421.1">
    <property type="nucleotide sequence ID" value="XM_031142461.1"/>
</dbReference>
<feature type="signal peptide" evidence="1">
    <location>
        <begin position="1"/>
        <end position="19"/>
    </location>
</feature>
<gene>
    <name evidence="3" type="ORF">E0L32_007689</name>
</gene>
<dbReference type="AlphaFoldDB" id="A0A507B533"/>
<dbReference type="InParanoid" id="A0A507B533"/>
<name>A0A507B533_9PEZI</name>
<dbReference type="GeneID" id="41975136"/>
<accession>A0A507B533</accession>
<evidence type="ECO:0000259" key="2">
    <source>
        <dbReference type="Pfam" id="PF03372"/>
    </source>
</evidence>
<keyword evidence="1" id="KW-0732">Signal</keyword>
<evidence type="ECO:0000313" key="4">
    <source>
        <dbReference type="Proteomes" id="UP000319257"/>
    </source>
</evidence>
<dbReference type="SUPFAM" id="SSF56219">
    <property type="entry name" value="DNase I-like"/>
    <property type="match status" value="1"/>
</dbReference>
<reference evidence="3 4" key="1">
    <citation type="submission" date="2019-06" db="EMBL/GenBank/DDBJ databases">
        <title>Draft genome sequence of the filamentous fungus Phialemoniopsis curvata isolated from diesel fuel.</title>
        <authorList>
            <person name="Varaljay V.A."/>
            <person name="Lyon W.J."/>
            <person name="Crouch A.L."/>
            <person name="Drake C.E."/>
            <person name="Hollomon J.M."/>
            <person name="Nadeau L.J."/>
            <person name="Nunn H.S."/>
            <person name="Stevenson B.S."/>
            <person name="Bojanowski C.L."/>
            <person name="Crookes-Goodson W.J."/>
        </authorList>
    </citation>
    <scope>NUCLEOTIDE SEQUENCE [LARGE SCALE GENOMIC DNA]</scope>
    <source>
        <strain evidence="3 4">D216</strain>
    </source>
</reference>
<dbReference type="Gene3D" id="2.60.40.10">
    <property type="entry name" value="Immunoglobulins"/>
    <property type="match status" value="1"/>
</dbReference>
<evidence type="ECO:0000256" key="1">
    <source>
        <dbReference type="SAM" id="SignalP"/>
    </source>
</evidence>
<keyword evidence="4" id="KW-1185">Reference proteome</keyword>
<proteinExistence type="predicted"/>
<dbReference type="OrthoDB" id="276515at2759"/>
<feature type="chain" id="PRO_5021262469" description="Endonuclease/exonuclease/phosphatase domain-containing protein" evidence="1">
    <location>
        <begin position="20"/>
        <end position="617"/>
    </location>
</feature>
<sequence length="617" mass="67355">MRFSTIVLGLLATVGLVAASPVAVEARAADGKLAFLRDQPLLTFKYSTPSPKSKNWVGIYPASGGGPDKEVMVDPSITWAYAPNADSTVKVPTTGLTAGKQYKAYYLADDGYKWLAEPVTFYMPTEPRALDGKFELLPDQPLLTFKYSIPTANSKNWIGIYPASGGGPDQEKQVNPSLTWAYTPKTDGTVQIAASSLTGGQQYKAYFLANDGYKWLAEPILFYMPSPDVPFEFIVTKFTLQNARVGEDFSVTIAGLLNGVTDPSTVSFEKVSGDAWVGVSSTGGIISGKPTAAGKVQATIKATLAGKGSSTLEVTIPVRRADQVLVSSLNVLTYNLWHGGTQVNDYHRKQVRFLAGGNFDIIGFQESTGDHANRLAKALGWYVYQGQDVGTISRYPIVETYTIPGSYSLGVRIALDGQKQQVNVWNQHLGYDPYGPYDFCFSKMTVEQTLAREAQSGRTPQIRKSLELMKSNLDNANSVPVILLGDFNAPSHLDYTEATRDTHCGYANVPWPTSVEPTNAGMIDSYRVIHPDPLAVPGITWSPIYLDNNGRKEPMDRIDFIYHKGNMTVVDSNTLIVGSPTPEPNHKNNDWTSDHASVHTVFQLPVANGQLCKPRKP</sequence>
<dbReference type="InterPro" id="IPR013783">
    <property type="entry name" value="Ig-like_fold"/>
</dbReference>
<dbReference type="PANTHER" id="PTHR41349:SF1">
    <property type="entry name" value="PROTEIN CBG08683"/>
    <property type="match status" value="1"/>
</dbReference>
<evidence type="ECO:0000313" key="3">
    <source>
        <dbReference type="EMBL" id="TPX11710.1"/>
    </source>
</evidence>
<dbReference type="STRING" id="1093900.A0A507B533"/>
<dbReference type="InterPro" id="IPR036691">
    <property type="entry name" value="Endo/exonu/phosph_ase_sf"/>
</dbReference>
<organism evidence="3 4">
    <name type="scientific">Thyridium curvatum</name>
    <dbReference type="NCBI Taxonomy" id="1093900"/>
    <lineage>
        <taxon>Eukaryota</taxon>
        <taxon>Fungi</taxon>
        <taxon>Dikarya</taxon>
        <taxon>Ascomycota</taxon>
        <taxon>Pezizomycotina</taxon>
        <taxon>Sordariomycetes</taxon>
        <taxon>Sordariomycetidae</taxon>
        <taxon>Thyridiales</taxon>
        <taxon>Thyridiaceae</taxon>
        <taxon>Thyridium</taxon>
    </lineage>
</organism>
<dbReference type="Gene3D" id="3.60.10.10">
    <property type="entry name" value="Endonuclease/exonuclease/phosphatase"/>
    <property type="match status" value="1"/>
</dbReference>